<keyword evidence="1" id="KW-0812">Transmembrane</keyword>
<feature type="transmembrane region" description="Helical" evidence="1">
    <location>
        <begin position="44"/>
        <end position="62"/>
    </location>
</feature>
<dbReference type="AlphaFoldDB" id="A0A2T1NID5"/>
<evidence type="ECO:0000313" key="3">
    <source>
        <dbReference type="Proteomes" id="UP000238430"/>
    </source>
</evidence>
<organism evidence="2 3">
    <name type="scientific">Mesoflavibacter zeaxanthinifaciens subsp. sabulilitoris</name>
    <dbReference type="NCBI Taxonomy" id="1520893"/>
    <lineage>
        <taxon>Bacteria</taxon>
        <taxon>Pseudomonadati</taxon>
        <taxon>Bacteroidota</taxon>
        <taxon>Flavobacteriia</taxon>
        <taxon>Flavobacteriales</taxon>
        <taxon>Flavobacteriaceae</taxon>
        <taxon>Mesoflavibacter</taxon>
    </lineage>
</organism>
<name>A0A2T1NID5_9FLAO</name>
<evidence type="ECO:0000313" key="2">
    <source>
        <dbReference type="EMBL" id="PSG92665.1"/>
    </source>
</evidence>
<reference evidence="2 3" key="1">
    <citation type="submission" date="2018-03" db="EMBL/GenBank/DDBJ databases">
        <title>Mesoflavibacter sp. HG37 and Mesoflavibacter sp. HG96 sp.nov., two marine bacteria isolated from seawater of Western Pacific Ocean.</title>
        <authorList>
            <person name="Cheng H."/>
            <person name="Wu Y.-H."/>
            <person name="Guo L.-L."/>
            <person name="Xu X.-W."/>
        </authorList>
    </citation>
    <scope>NUCLEOTIDE SEQUENCE [LARGE SCALE GENOMIC DNA]</scope>
    <source>
        <strain evidence="2 3">KCTC 42117</strain>
    </source>
</reference>
<keyword evidence="1" id="KW-0472">Membrane</keyword>
<protein>
    <submittedName>
        <fullName evidence="2">Uncharacterized protein</fullName>
    </submittedName>
</protein>
<dbReference type="Proteomes" id="UP000238430">
    <property type="component" value="Unassembled WGS sequence"/>
</dbReference>
<dbReference type="EMBL" id="PXOT01000018">
    <property type="protein sequence ID" value="PSG92665.1"/>
    <property type="molecule type" value="Genomic_DNA"/>
</dbReference>
<feature type="transmembrane region" description="Helical" evidence="1">
    <location>
        <begin position="113"/>
        <end position="135"/>
    </location>
</feature>
<accession>A0A2T1NID5</accession>
<sequence length="143" mass="14961">MHKILKIVALVLSLAGIGLLIGILATGDEAIKAGDNAVVDYMSYVAYIVLFIILLSVIIFVFKNLFSNTGSLKNTLIGVGAFLAVLIVSYAVSGGDTMVYKYGGNPATEGESHMVGAGLIAFYVLILTAAGAMLFSGIKKLIK</sequence>
<feature type="transmembrane region" description="Helical" evidence="1">
    <location>
        <begin position="7"/>
        <end position="24"/>
    </location>
</feature>
<proteinExistence type="predicted"/>
<evidence type="ECO:0000256" key="1">
    <source>
        <dbReference type="SAM" id="Phobius"/>
    </source>
</evidence>
<keyword evidence="1" id="KW-1133">Transmembrane helix</keyword>
<keyword evidence="3" id="KW-1185">Reference proteome</keyword>
<dbReference type="RefSeq" id="WP_027879491.1">
    <property type="nucleotide sequence ID" value="NZ_JACHWV010000005.1"/>
</dbReference>
<comment type="caution">
    <text evidence="2">The sequence shown here is derived from an EMBL/GenBank/DDBJ whole genome shotgun (WGS) entry which is preliminary data.</text>
</comment>
<gene>
    <name evidence="2" type="ORF">C7H61_04280</name>
</gene>
<dbReference type="OrthoDB" id="1446429at2"/>
<feature type="transmembrane region" description="Helical" evidence="1">
    <location>
        <begin position="74"/>
        <end position="93"/>
    </location>
</feature>